<dbReference type="Gene3D" id="2.40.170.20">
    <property type="entry name" value="TonB-dependent receptor, beta-barrel domain"/>
    <property type="match status" value="1"/>
</dbReference>
<accession>A0AAE3JQ74</accession>
<comment type="similarity">
    <text evidence="10 11">Belongs to the TonB-dependent receptor family.</text>
</comment>
<keyword evidence="9 10" id="KW-0998">Cell outer membrane</keyword>
<evidence type="ECO:0000259" key="13">
    <source>
        <dbReference type="Pfam" id="PF07715"/>
    </source>
</evidence>
<dbReference type="PROSITE" id="PS52016">
    <property type="entry name" value="TONB_DEPENDENT_REC_3"/>
    <property type="match status" value="1"/>
</dbReference>
<evidence type="ECO:0000256" key="10">
    <source>
        <dbReference type="PROSITE-ProRule" id="PRU01360"/>
    </source>
</evidence>
<keyword evidence="6 11" id="KW-0798">TonB box</keyword>
<protein>
    <submittedName>
        <fullName evidence="14">TonB-dependent receptor</fullName>
    </submittedName>
</protein>
<dbReference type="Gene3D" id="2.60.40.1120">
    <property type="entry name" value="Carboxypeptidase-like, regulatory domain"/>
    <property type="match status" value="1"/>
</dbReference>
<keyword evidence="2 10" id="KW-0813">Transport</keyword>
<keyword evidence="7 10" id="KW-0472">Membrane</keyword>
<dbReference type="InterPro" id="IPR008969">
    <property type="entry name" value="CarboxyPept-like_regulatory"/>
</dbReference>
<evidence type="ECO:0000256" key="3">
    <source>
        <dbReference type="ARBA" id="ARBA00022452"/>
    </source>
</evidence>
<dbReference type="EMBL" id="JAIRBC010000017">
    <property type="protein sequence ID" value="MCG2461549.1"/>
    <property type="molecule type" value="Genomic_DNA"/>
</dbReference>
<keyword evidence="4 10" id="KW-0812">Transmembrane</keyword>
<feature type="domain" description="TonB-dependent receptor-like beta-barrel" evidence="12">
    <location>
        <begin position="407"/>
        <end position="898"/>
    </location>
</feature>
<dbReference type="PANTHER" id="PTHR30069">
    <property type="entry name" value="TONB-DEPENDENT OUTER MEMBRANE RECEPTOR"/>
    <property type="match status" value="1"/>
</dbReference>
<proteinExistence type="inferred from homology"/>
<dbReference type="InterPro" id="IPR037066">
    <property type="entry name" value="Plug_dom_sf"/>
</dbReference>
<dbReference type="Pfam" id="PF07715">
    <property type="entry name" value="Plug"/>
    <property type="match status" value="1"/>
</dbReference>
<dbReference type="SUPFAM" id="SSF49464">
    <property type="entry name" value="Carboxypeptidase regulatory domain-like"/>
    <property type="match status" value="1"/>
</dbReference>
<dbReference type="InterPro" id="IPR012910">
    <property type="entry name" value="Plug_dom"/>
</dbReference>
<evidence type="ECO:0000256" key="2">
    <source>
        <dbReference type="ARBA" id="ARBA00022448"/>
    </source>
</evidence>
<evidence type="ECO:0000256" key="6">
    <source>
        <dbReference type="ARBA" id="ARBA00023077"/>
    </source>
</evidence>
<dbReference type="GO" id="GO:0044718">
    <property type="term" value="P:siderophore transmembrane transport"/>
    <property type="evidence" value="ECO:0007669"/>
    <property type="project" value="TreeGrafter"/>
</dbReference>
<dbReference type="RefSeq" id="WP_317902749.1">
    <property type="nucleotide sequence ID" value="NZ_JAIRBC010000017.1"/>
</dbReference>
<keyword evidence="5" id="KW-0732">Signal</keyword>
<comment type="caution">
    <text evidence="14">The sequence shown here is derived from an EMBL/GenBank/DDBJ whole genome shotgun (WGS) entry which is preliminary data.</text>
</comment>
<keyword evidence="15" id="KW-1185">Reference proteome</keyword>
<dbReference type="Pfam" id="PF13715">
    <property type="entry name" value="CarbopepD_reg_2"/>
    <property type="match status" value="1"/>
</dbReference>
<dbReference type="PANTHER" id="PTHR30069:SF29">
    <property type="entry name" value="HEMOGLOBIN AND HEMOGLOBIN-HAPTOGLOBIN-BINDING PROTEIN 1-RELATED"/>
    <property type="match status" value="1"/>
</dbReference>
<sequence length="924" mass="101834">MKTLVFLSFFIGGFLSYSQTTVIQGTVLDQNGQPVPGANIVIQGKAIGTVTDFDGNFVLDTSEEPPFTIVVSSIGFVSGMAQVTQNKQTISVTLNETETQLDEVVISASRTPERILESPVTVERMDAKTIKNVAAPSFYDALQNLKGVDINTSSLTFQSINTRGFAAFANTRFMQLVDGMDNASPALNFPLGNLLGMSELDVNTVELLPGASSALYGANAFNGIMFMTSKNPFNYQGISSYAKVGMTSSDNAGDNRFYDVGIRAAYAFSDKVAGKASVSLMDGTDWYATDYQDYDNPGFTRTNPDYNGLNIYGDEVATTLDFDELAAGALPIPVATDFGSARVSRTGYEERDLMDYDAQSLKADFALHIRPMANDFEIILNSKLGRGNTIYQGGNRYSIKDFFMQQHRLEVKNDNFFVRAYLTAEKAGNSYDSRFAAINLNRTWKPDQQWFEEYVGGFVGYLAGQGIFAPTDEQKAQAHAAARKTADTGRLVPGTPQYSSALSAVTTNPDLATGSRFQDNSKLYHIDGNYNFSHLTMDFADIMVGGSWREYSLNSGGTIYTDTNGPIIYNEYGAYLQLQKKMLEERLKFTGSMRYDKSQFFDGFVSPRVSFVYALDENKNHNVRASYQSGFRNPTTQDLFIGLNLGSAILVGSAPENLDRYTSPDLLLSTQGSIITGQSTVQLTGRDAYTNAFDRTSVQAGNPEPIVTDLVKPEKVTAYEVGYRGILGKLNIDFNTYYNSYDDFIATKIVLVPKYGQAGDNSLSLLALQNGDFQPFQTYTNSRADISSYGAGLGLSTQWQGFDVGVNYTYAKMDFDESSDPGFEPGFNTPEHKVKASVGKQDLFKNFGFNVDWRWNDYFLWQSSFADGYLPSRNIIDAQINYRVPKIKSTFKLGGSNIFGENYVSAPGAGTVGAQYYVSWIIIQ</sequence>
<dbReference type="InterPro" id="IPR039426">
    <property type="entry name" value="TonB-dep_rcpt-like"/>
</dbReference>
<dbReference type="Pfam" id="PF00593">
    <property type="entry name" value="TonB_dep_Rec_b-barrel"/>
    <property type="match status" value="1"/>
</dbReference>
<comment type="subcellular location">
    <subcellularLocation>
        <location evidence="1 10">Cell outer membrane</location>
        <topology evidence="1 10">Multi-pass membrane protein</topology>
    </subcellularLocation>
</comment>
<evidence type="ECO:0000313" key="15">
    <source>
        <dbReference type="Proteomes" id="UP001200642"/>
    </source>
</evidence>
<evidence type="ECO:0000256" key="7">
    <source>
        <dbReference type="ARBA" id="ARBA00023136"/>
    </source>
</evidence>
<evidence type="ECO:0000256" key="9">
    <source>
        <dbReference type="ARBA" id="ARBA00023237"/>
    </source>
</evidence>
<name>A0AAE3JQ74_9FLAO</name>
<dbReference type="SUPFAM" id="SSF56935">
    <property type="entry name" value="Porins"/>
    <property type="match status" value="1"/>
</dbReference>
<dbReference type="GO" id="GO:0015344">
    <property type="term" value="F:siderophore uptake transmembrane transporter activity"/>
    <property type="evidence" value="ECO:0007669"/>
    <property type="project" value="TreeGrafter"/>
</dbReference>
<evidence type="ECO:0000256" key="1">
    <source>
        <dbReference type="ARBA" id="ARBA00004571"/>
    </source>
</evidence>
<gene>
    <name evidence="14" type="ORF">K8352_12380</name>
</gene>
<dbReference type="AlphaFoldDB" id="A0AAE3JQ74"/>
<evidence type="ECO:0000256" key="11">
    <source>
        <dbReference type="RuleBase" id="RU003357"/>
    </source>
</evidence>
<evidence type="ECO:0000256" key="8">
    <source>
        <dbReference type="ARBA" id="ARBA00023170"/>
    </source>
</evidence>
<feature type="domain" description="TonB-dependent receptor plug" evidence="13">
    <location>
        <begin position="116"/>
        <end position="224"/>
    </location>
</feature>
<dbReference type="InterPro" id="IPR000531">
    <property type="entry name" value="Beta-barrel_TonB"/>
</dbReference>
<reference evidence="14" key="1">
    <citation type="submission" date="2023-02" db="EMBL/GenBank/DDBJ databases">
        <title>Genome of Flavobacteriaceae gen. nov. sp. strain F89.</title>
        <authorList>
            <person name="Wang Y."/>
        </authorList>
    </citation>
    <scope>NUCLEOTIDE SEQUENCE</scope>
    <source>
        <strain evidence="14">F89</strain>
    </source>
</reference>
<keyword evidence="3 10" id="KW-1134">Transmembrane beta strand</keyword>
<evidence type="ECO:0000313" key="14">
    <source>
        <dbReference type="EMBL" id="MCG2461549.1"/>
    </source>
</evidence>
<dbReference type="Gene3D" id="2.170.130.10">
    <property type="entry name" value="TonB-dependent receptor, plug domain"/>
    <property type="match status" value="1"/>
</dbReference>
<evidence type="ECO:0000259" key="12">
    <source>
        <dbReference type="Pfam" id="PF00593"/>
    </source>
</evidence>
<organism evidence="14 15">
    <name type="scientific">Cerina litoralis</name>
    <dbReference type="NCBI Taxonomy" id="2874477"/>
    <lineage>
        <taxon>Bacteria</taxon>
        <taxon>Pseudomonadati</taxon>
        <taxon>Bacteroidota</taxon>
        <taxon>Flavobacteriia</taxon>
        <taxon>Flavobacteriales</taxon>
        <taxon>Flavobacteriaceae</taxon>
        <taxon>Cerina</taxon>
    </lineage>
</organism>
<keyword evidence="8 14" id="KW-0675">Receptor</keyword>
<dbReference type="InterPro" id="IPR036942">
    <property type="entry name" value="Beta-barrel_TonB_sf"/>
</dbReference>
<evidence type="ECO:0000256" key="4">
    <source>
        <dbReference type="ARBA" id="ARBA00022692"/>
    </source>
</evidence>
<dbReference type="Proteomes" id="UP001200642">
    <property type="component" value="Unassembled WGS sequence"/>
</dbReference>
<evidence type="ECO:0000256" key="5">
    <source>
        <dbReference type="ARBA" id="ARBA00022729"/>
    </source>
</evidence>
<dbReference type="GO" id="GO:0009279">
    <property type="term" value="C:cell outer membrane"/>
    <property type="evidence" value="ECO:0007669"/>
    <property type="project" value="UniProtKB-SubCell"/>
</dbReference>